<accession>A0A0C1Z8I3</accession>
<dbReference type="AlphaFoldDB" id="A0A0C1Z8I3"/>
<dbReference type="Proteomes" id="UP000031586">
    <property type="component" value="Unassembled WGS sequence"/>
</dbReference>
<gene>
    <name evidence="1" type="ORF">H735_15170</name>
</gene>
<dbReference type="EMBL" id="JPRD01000023">
    <property type="protein sequence ID" value="KIF52479.1"/>
    <property type="molecule type" value="Genomic_DNA"/>
</dbReference>
<name>A0A0C1Z8I3_9VIBR</name>
<evidence type="ECO:0000313" key="1">
    <source>
        <dbReference type="EMBL" id="KIF52479.1"/>
    </source>
</evidence>
<comment type="caution">
    <text evidence="1">The sequence shown here is derived from an EMBL/GenBank/DDBJ whole genome shotgun (WGS) entry which is preliminary data.</text>
</comment>
<sequence length="178" mass="19793">MTSAVTRGRIVLLSLIVLFVLPAVIAKVVLSQGWYETGVTNRGELVEPYTTFEQLGQTSPLSEKGWQLAYVLPSDCQEQCQQQLHLMQQSHIALGKYQERVVPVIWTSKQAASTSETMMVMQMNDSLSEKVQAGQMLIVDPLGQLVMAYTPEANEDLVQLSKDVLADLRKLLKLSRVG</sequence>
<proteinExistence type="predicted"/>
<dbReference type="PATRIC" id="fig|1229493.5.peg.2179"/>
<reference evidence="1 2" key="1">
    <citation type="submission" date="2014-07" db="EMBL/GenBank/DDBJ databases">
        <title>Unique and conserved regions in Vibrio harveyi and related species in comparison with the shrimp pathogen Vibrio harveyi CAIM 1792.</title>
        <authorList>
            <person name="Espinoza-Valles I."/>
            <person name="Vora G."/>
            <person name="Leekitcharoenphon P."/>
            <person name="Ussery D."/>
            <person name="Hoj L."/>
            <person name="Gomez-Gil B."/>
        </authorList>
    </citation>
    <scope>NUCLEOTIDE SEQUENCE [LARGE SCALE GENOMIC DNA]</scope>
    <source>
        <strain evidence="2">CAIM 1854 / LMG 25443</strain>
    </source>
</reference>
<organism evidence="1 2">
    <name type="scientific">Vibrio owensii CAIM 1854 = LMG 25443</name>
    <dbReference type="NCBI Taxonomy" id="1229493"/>
    <lineage>
        <taxon>Bacteria</taxon>
        <taxon>Pseudomonadati</taxon>
        <taxon>Pseudomonadota</taxon>
        <taxon>Gammaproteobacteria</taxon>
        <taxon>Vibrionales</taxon>
        <taxon>Vibrionaceae</taxon>
        <taxon>Vibrio</taxon>
    </lineage>
</organism>
<protein>
    <recommendedName>
        <fullName evidence="3">Cytochrome oxidase biogenesis cluster protein</fullName>
    </recommendedName>
</protein>
<evidence type="ECO:0008006" key="3">
    <source>
        <dbReference type="Google" id="ProtNLM"/>
    </source>
</evidence>
<dbReference type="RefSeq" id="WP_020194808.1">
    <property type="nucleotide sequence ID" value="NZ_BAOH01000007.1"/>
</dbReference>
<evidence type="ECO:0000313" key="2">
    <source>
        <dbReference type="Proteomes" id="UP000031586"/>
    </source>
</evidence>